<dbReference type="EMBL" id="QKWP01002468">
    <property type="protein sequence ID" value="RIB03247.1"/>
    <property type="molecule type" value="Genomic_DNA"/>
</dbReference>
<keyword evidence="2" id="KW-1185">Reference proteome</keyword>
<protein>
    <recommendedName>
        <fullName evidence="3">SWIM-type domain-containing protein</fullName>
    </recommendedName>
</protein>
<comment type="caution">
    <text evidence="1">The sequence shown here is derived from an EMBL/GenBank/DDBJ whole genome shotgun (WGS) entry which is preliminary data.</text>
</comment>
<gene>
    <name evidence="1" type="ORF">C2G38_2288602</name>
</gene>
<dbReference type="OrthoDB" id="2396460at2759"/>
<evidence type="ECO:0008006" key="3">
    <source>
        <dbReference type="Google" id="ProtNLM"/>
    </source>
</evidence>
<reference evidence="1 2" key="1">
    <citation type="submission" date="2018-06" db="EMBL/GenBank/DDBJ databases">
        <title>Comparative genomics reveals the genomic features of Rhizophagus irregularis, R. cerebriforme, R. diaphanum and Gigaspora rosea, and their symbiotic lifestyle signature.</title>
        <authorList>
            <person name="Morin E."/>
            <person name="San Clemente H."/>
            <person name="Chen E.C.H."/>
            <person name="De La Providencia I."/>
            <person name="Hainaut M."/>
            <person name="Kuo A."/>
            <person name="Kohler A."/>
            <person name="Murat C."/>
            <person name="Tang N."/>
            <person name="Roy S."/>
            <person name="Loubradou J."/>
            <person name="Henrissat B."/>
            <person name="Grigoriev I.V."/>
            <person name="Corradi N."/>
            <person name="Roux C."/>
            <person name="Martin F.M."/>
        </authorList>
    </citation>
    <scope>NUCLEOTIDE SEQUENCE [LARGE SCALE GENOMIC DNA]</scope>
    <source>
        <strain evidence="1 2">DAOM 194757</strain>
    </source>
</reference>
<sequence>MLSQQRHEIIQSLYYYTIIENKKLSNNSYTEESYDTQQIHLISLLEDLPSNEIVKTYKIQRRHCVHINYIIILADRSHLCTCMLLVNSSLVCQHFWHVFATDSNVFFHITLVPKRWYSNEKMQDLYLDEQPYMMNTGPVPSNEDSLLCPALFPMCQIARIHSNDVFGPEVRRAVQKRHDYGETFNLTRKAVQSAVEVGGESLCRLKRSLNDWFAEEKRLAQIDNNKENLNPKQVKNPVERRHKGRSLVKWFKSSIEQVKSKKPQNKCGKCGVVGHYAPTCNKYSMAKKILN</sequence>
<proteinExistence type="predicted"/>
<evidence type="ECO:0000313" key="2">
    <source>
        <dbReference type="Proteomes" id="UP000266673"/>
    </source>
</evidence>
<accession>A0A397U2I3</accession>
<dbReference type="Proteomes" id="UP000266673">
    <property type="component" value="Unassembled WGS sequence"/>
</dbReference>
<dbReference type="AlphaFoldDB" id="A0A397U2I3"/>
<name>A0A397U2I3_9GLOM</name>
<organism evidence="1 2">
    <name type="scientific">Gigaspora rosea</name>
    <dbReference type="NCBI Taxonomy" id="44941"/>
    <lineage>
        <taxon>Eukaryota</taxon>
        <taxon>Fungi</taxon>
        <taxon>Fungi incertae sedis</taxon>
        <taxon>Mucoromycota</taxon>
        <taxon>Glomeromycotina</taxon>
        <taxon>Glomeromycetes</taxon>
        <taxon>Diversisporales</taxon>
        <taxon>Gigasporaceae</taxon>
        <taxon>Gigaspora</taxon>
    </lineage>
</organism>
<evidence type="ECO:0000313" key="1">
    <source>
        <dbReference type="EMBL" id="RIB03247.1"/>
    </source>
</evidence>